<dbReference type="Gene3D" id="3.40.50.300">
    <property type="entry name" value="P-loop containing nucleotide triphosphate hydrolases"/>
    <property type="match status" value="1"/>
</dbReference>
<dbReference type="PANTHER" id="PTHR10492:SF92">
    <property type="entry name" value="ATP-DEPENDENT DNA HELICASE"/>
    <property type="match status" value="1"/>
</dbReference>
<keyword evidence="1" id="KW-0067">ATP-binding</keyword>
<reference evidence="3 4" key="1">
    <citation type="journal article" date="2018" name="Nat. Genet.">
        <title>Extensive intraspecific gene order and gene structural variations between Mo17 and other maize genomes.</title>
        <authorList>
            <person name="Sun S."/>
            <person name="Zhou Y."/>
            <person name="Chen J."/>
            <person name="Shi J."/>
            <person name="Zhao H."/>
            <person name="Zhao H."/>
            <person name="Song W."/>
            <person name="Zhang M."/>
            <person name="Cui Y."/>
            <person name="Dong X."/>
            <person name="Liu H."/>
            <person name="Ma X."/>
            <person name="Jiao Y."/>
            <person name="Wang B."/>
            <person name="Wei X."/>
            <person name="Stein J.C."/>
            <person name="Glaubitz J.C."/>
            <person name="Lu F."/>
            <person name="Yu G."/>
            <person name="Liang C."/>
            <person name="Fengler K."/>
            <person name="Li B."/>
            <person name="Rafalski A."/>
            <person name="Schnable P.S."/>
            <person name="Ware D.H."/>
            <person name="Buckler E.S."/>
            <person name="Lai J."/>
        </authorList>
    </citation>
    <scope>NUCLEOTIDE SEQUENCE [LARGE SCALE GENOMIC DNA]</scope>
    <source>
        <strain evidence="4">cv. Missouri 17</strain>
        <tissue evidence="3">Seedling</tissue>
    </source>
</reference>
<dbReference type="EC" id="5.6.2.3" evidence="1"/>
<evidence type="ECO:0000259" key="2">
    <source>
        <dbReference type="Pfam" id="PF05970"/>
    </source>
</evidence>
<dbReference type="GO" id="GO:0006310">
    <property type="term" value="P:DNA recombination"/>
    <property type="evidence" value="ECO:0007669"/>
    <property type="project" value="UniProtKB-KW"/>
</dbReference>
<accession>A0A3L6EA54</accession>
<keyword evidence="1" id="KW-0547">Nucleotide-binding</keyword>
<dbReference type="Pfam" id="PF05970">
    <property type="entry name" value="PIF1"/>
    <property type="match status" value="1"/>
</dbReference>
<dbReference type="GO" id="GO:0016887">
    <property type="term" value="F:ATP hydrolysis activity"/>
    <property type="evidence" value="ECO:0007669"/>
    <property type="project" value="RHEA"/>
</dbReference>
<keyword evidence="1" id="KW-0378">Hydrolase</keyword>
<gene>
    <name evidence="3" type="primary">PIF4_9</name>
    <name evidence="3" type="ORF">Zm00014a_029262</name>
</gene>
<keyword evidence="1" id="KW-0234">DNA repair</keyword>
<comment type="cofactor">
    <cofactor evidence="1">
        <name>Mg(2+)</name>
        <dbReference type="ChEBI" id="CHEBI:18420"/>
    </cofactor>
</comment>
<comment type="catalytic activity">
    <reaction evidence="1">
        <text>ATP + H2O = ADP + phosphate + H(+)</text>
        <dbReference type="Rhea" id="RHEA:13065"/>
        <dbReference type="ChEBI" id="CHEBI:15377"/>
        <dbReference type="ChEBI" id="CHEBI:15378"/>
        <dbReference type="ChEBI" id="CHEBI:30616"/>
        <dbReference type="ChEBI" id="CHEBI:43474"/>
        <dbReference type="ChEBI" id="CHEBI:456216"/>
        <dbReference type="EC" id="5.6.2.3"/>
    </reaction>
</comment>
<dbReference type="Proteomes" id="UP000251960">
    <property type="component" value="Chromosome 6"/>
</dbReference>
<dbReference type="GO" id="GO:0043139">
    <property type="term" value="F:5'-3' DNA helicase activity"/>
    <property type="evidence" value="ECO:0007669"/>
    <property type="project" value="UniProtKB-EC"/>
</dbReference>
<protein>
    <recommendedName>
        <fullName evidence="1">ATP-dependent DNA helicase</fullName>
        <ecNumber evidence="1">5.6.2.3</ecNumber>
    </recommendedName>
</protein>
<dbReference type="InterPro" id="IPR027417">
    <property type="entry name" value="P-loop_NTPase"/>
</dbReference>
<comment type="similarity">
    <text evidence="1">Belongs to the helicase family.</text>
</comment>
<proteinExistence type="inferred from homology"/>
<dbReference type="GO" id="GO:0006281">
    <property type="term" value="P:DNA repair"/>
    <property type="evidence" value="ECO:0007669"/>
    <property type="project" value="UniProtKB-KW"/>
</dbReference>
<keyword evidence="1" id="KW-0227">DNA damage</keyword>
<dbReference type="EMBL" id="NCVQ01000007">
    <property type="protein sequence ID" value="PWZ17253.1"/>
    <property type="molecule type" value="Genomic_DNA"/>
</dbReference>
<evidence type="ECO:0000256" key="1">
    <source>
        <dbReference type="RuleBase" id="RU363044"/>
    </source>
</evidence>
<dbReference type="GO" id="GO:0000723">
    <property type="term" value="P:telomere maintenance"/>
    <property type="evidence" value="ECO:0007669"/>
    <property type="project" value="InterPro"/>
</dbReference>
<dbReference type="SUPFAM" id="SSF52540">
    <property type="entry name" value="P-loop containing nucleoside triphosphate hydrolases"/>
    <property type="match status" value="1"/>
</dbReference>
<evidence type="ECO:0000313" key="4">
    <source>
        <dbReference type="Proteomes" id="UP000251960"/>
    </source>
</evidence>
<organism evidence="3 4">
    <name type="scientific">Zea mays</name>
    <name type="common">Maize</name>
    <dbReference type="NCBI Taxonomy" id="4577"/>
    <lineage>
        <taxon>Eukaryota</taxon>
        <taxon>Viridiplantae</taxon>
        <taxon>Streptophyta</taxon>
        <taxon>Embryophyta</taxon>
        <taxon>Tracheophyta</taxon>
        <taxon>Spermatophyta</taxon>
        <taxon>Magnoliopsida</taxon>
        <taxon>Liliopsida</taxon>
        <taxon>Poales</taxon>
        <taxon>Poaceae</taxon>
        <taxon>PACMAD clade</taxon>
        <taxon>Panicoideae</taxon>
        <taxon>Andropogonodae</taxon>
        <taxon>Andropogoneae</taxon>
        <taxon>Tripsacinae</taxon>
        <taxon>Zea</taxon>
    </lineage>
</organism>
<dbReference type="PANTHER" id="PTHR10492">
    <property type="match status" value="1"/>
</dbReference>
<keyword evidence="1 3" id="KW-0347">Helicase</keyword>
<keyword evidence="1" id="KW-0233">DNA recombination</keyword>
<dbReference type="AlphaFoldDB" id="A0A3L6EA54"/>
<name>A0A3L6EA54_MAIZE</name>
<sequence length="481" mass="55103">MLLCKKPNEEQKSAYDKILFVVDTSNGRVFFVDGPGGTGKTYLYKALLAVLRSQDKIAVAIATYGVVASIMPGGRTAHSCFKIPLTIDDGAICTSTKQSGTSKLLQKASLIIWDNSMRDIMGRPSLPFGGKTIVFGGDFRQLLHVVRKGSRAHIVAASLRSSYLWESMCHLKLVRNMRAKSDPWFAEYLLRVGGGTEQVNNDDIPINPKKRKLLRVSDDSKVLMVDEDGPITQAELERWFVHDWDKGTPIKVSTDECTNDFLMTGLSTKDMPATKSDLIDVLCDYIMEIQDDTTLDFNPFKIEISVKDLQNILKINLDMTLKCFDMAIRLLVNKESSRLKGEKIKDIKHYIDMRFWYHEDPTPEELAKTLDCWPSMNYYITGCKYVLMPWKFNECYVLFVIDHGKKHMTFIDFIPTQDWCKHLSYKRFAEAIIVASKKYKIAYNKKHFGWAEDIFKWEDTIRTGIPFNLKGYFVRTTFTVV</sequence>
<feature type="domain" description="DNA helicase Pif1-like DEAD-box helicase" evidence="2">
    <location>
        <begin position="8"/>
        <end position="200"/>
    </location>
</feature>
<evidence type="ECO:0000313" key="3">
    <source>
        <dbReference type="EMBL" id="PWZ17253.1"/>
    </source>
</evidence>
<dbReference type="GO" id="GO:0005524">
    <property type="term" value="F:ATP binding"/>
    <property type="evidence" value="ECO:0007669"/>
    <property type="project" value="UniProtKB-KW"/>
</dbReference>
<dbReference type="InterPro" id="IPR010285">
    <property type="entry name" value="DNA_helicase_pif1-like_DEAD"/>
</dbReference>
<comment type="caution">
    <text evidence="3">The sequence shown here is derived from an EMBL/GenBank/DDBJ whole genome shotgun (WGS) entry which is preliminary data.</text>
</comment>